<keyword evidence="1" id="KW-0732">Signal</keyword>
<protein>
    <recommendedName>
        <fullName evidence="4">Lipoprotein</fullName>
    </recommendedName>
</protein>
<reference evidence="2" key="1">
    <citation type="submission" date="2023-07" db="EMBL/GenBank/DDBJ databases">
        <title>Functional and genomic diversity of the sorghum phyllosphere microbiome.</title>
        <authorList>
            <person name="Shade A."/>
        </authorList>
    </citation>
    <scope>NUCLEOTIDE SEQUENCE</scope>
    <source>
        <strain evidence="2">SORGH_AS_0457</strain>
    </source>
</reference>
<dbReference type="EMBL" id="JAUTAS010000001">
    <property type="protein sequence ID" value="MDQ1109451.1"/>
    <property type="molecule type" value="Genomic_DNA"/>
</dbReference>
<evidence type="ECO:0008006" key="4">
    <source>
        <dbReference type="Google" id="ProtNLM"/>
    </source>
</evidence>
<gene>
    <name evidence="2" type="ORF">QE424_002610</name>
</gene>
<proteinExistence type="predicted"/>
<organism evidence="2 3">
    <name type="scientific">Stenotrophomonas rhizophila</name>
    <dbReference type="NCBI Taxonomy" id="216778"/>
    <lineage>
        <taxon>Bacteria</taxon>
        <taxon>Pseudomonadati</taxon>
        <taxon>Pseudomonadota</taxon>
        <taxon>Gammaproteobacteria</taxon>
        <taxon>Lysobacterales</taxon>
        <taxon>Lysobacteraceae</taxon>
        <taxon>Stenotrophomonas</taxon>
    </lineage>
</organism>
<feature type="chain" id="PRO_5043007396" description="Lipoprotein" evidence="1">
    <location>
        <begin position="23"/>
        <end position="167"/>
    </location>
</feature>
<sequence>MNLPIRVTLLAVAFGCSANAIADARLQAEILPVSGGRGASIELKLVNVGDRAAVVCGSCLPQPNARGMLLDDFFVVTLPDGAEAEYFGIFSDRLPVPPTLVSLPAGGTFSVEVALDKSYRLAPGAGYRVALRLPVGYRSDEAPDGAWTPVSPVPLLIVMPEGTPGGR</sequence>
<evidence type="ECO:0000313" key="2">
    <source>
        <dbReference type="EMBL" id="MDQ1109451.1"/>
    </source>
</evidence>
<evidence type="ECO:0000256" key="1">
    <source>
        <dbReference type="SAM" id="SignalP"/>
    </source>
</evidence>
<comment type="caution">
    <text evidence="2">The sequence shown here is derived from an EMBL/GenBank/DDBJ whole genome shotgun (WGS) entry which is preliminary data.</text>
</comment>
<dbReference type="AlphaFoldDB" id="A0AAP5AJR7"/>
<name>A0AAP5AJR7_9GAMM</name>
<feature type="signal peptide" evidence="1">
    <location>
        <begin position="1"/>
        <end position="22"/>
    </location>
</feature>
<dbReference type="Proteomes" id="UP001226084">
    <property type="component" value="Unassembled WGS sequence"/>
</dbReference>
<accession>A0AAP5AJR7</accession>
<dbReference type="RefSeq" id="WP_307107309.1">
    <property type="nucleotide sequence ID" value="NZ_JAUTAS010000001.1"/>
</dbReference>
<evidence type="ECO:0000313" key="3">
    <source>
        <dbReference type="Proteomes" id="UP001226084"/>
    </source>
</evidence>
<dbReference type="Gene3D" id="2.60.40.2970">
    <property type="match status" value="1"/>
</dbReference>